<reference evidence="5" key="1">
    <citation type="submission" date="2022-02" db="EMBL/GenBank/DDBJ databases">
        <title>Crop Bioprotection Bacillus Genome Sequencing.</title>
        <authorList>
            <person name="Dunlap C."/>
        </authorList>
    </citation>
    <scope>NUCLEOTIDE SEQUENCE</scope>
    <source>
        <strain evidence="5">EC49O2N-C10</strain>
    </source>
</reference>
<keyword evidence="1" id="KW-0805">Transcription regulation</keyword>
<dbReference type="EMBL" id="JALAWA010000001">
    <property type="protein sequence ID" value="MCY9183058.1"/>
    <property type="molecule type" value="Genomic_DNA"/>
</dbReference>
<dbReference type="Pfam" id="PF00356">
    <property type="entry name" value="LacI"/>
    <property type="match status" value="1"/>
</dbReference>
<evidence type="ECO:0000313" key="5">
    <source>
        <dbReference type="EMBL" id="MCY9183058.1"/>
    </source>
</evidence>
<evidence type="ECO:0000256" key="2">
    <source>
        <dbReference type="ARBA" id="ARBA00023125"/>
    </source>
</evidence>
<evidence type="ECO:0000256" key="3">
    <source>
        <dbReference type="ARBA" id="ARBA00023163"/>
    </source>
</evidence>
<feature type="domain" description="HTH lacI-type" evidence="4">
    <location>
        <begin position="2"/>
        <end position="56"/>
    </location>
</feature>
<dbReference type="SUPFAM" id="SSF53822">
    <property type="entry name" value="Periplasmic binding protein-like I"/>
    <property type="match status" value="1"/>
</dbReference>
<dbReference type="GO" id="GO:0000976">
    <property type="term" value="F:transcription cis-regulatory region binding"/>
    <property type="evidence" value="ECO:0007669"/>
    <property type="project" value="TreeGrafter"/>
</dbReference>
<accession>A0A9Q4EJA5</accession>
<dbReference type="AlphaFoldDB" id="A0A9Q4EJA5"/>
<dbReference type="CDD" id="cd01392">
    <property type="entry name" value="HTH_LacI"/>
    <property type="match status" value="1"/>
</dbReference>
<dbReference type="PANTHER" id="PTHR30146:SF105">
    <property type="entry name" value="CATABOLITE CONTROL PROTEIN B"/>
    <property type="match status" value="1"/>
</dbReference>
<dbReference type="InterPro" id="IPR028082">
    <property type="entry name" value="Peripla_BP_I"/>
</dbReference>
<evidence type="ECO:0000259" key="4">
    <source>
        <dbReference type="PROSITE" id="PS50932"/>
    </source>
</evidence>
<organism evidence="5 6">
    <name type="scientific">Bacillus halotolerans</name>
    <dbReference type="NCBI Taxonomy" id="260554"/>
    <lineage>
        <taxon>Bacteria</taxon>
        <taxon>Bacillati</taxon>
        <taxon>Bacillota</taxon>
        <taxon>Bacilli</taxon>
        <taxon>Bacillales</taxon>
        <taxon>Bacillaceae</taxon>
        <taxon>Bacillus</taxon>
    </lineage>
</organism>
<sequence length="313" mass="35311">MANIKEIARLANVSVSTVSRVLNHHPYVSEEKRKLVRQVMEELDYTPNRTAIDLIRGKTQTIGVILPYSDHPCFDKIVNGITKAAFRHEYATTLLPTNYNPDIEIKYLELLRMKKIDGLIITSRANHWDIIIAYQEYGPIIACEDTGDIDIPCAYNDRKAAYIESFRYLKNRGHEHIAFTCVRSADKSPSTADKAAAYQAVYGSLEDRHMLTGCNHMDDGEQAGAYFYTSGRAPTAIYANSDEVAAGIYVFAKKKDWDVEIIGEGHSSISRVLCFPSLDLNLEQLGTAAFSLFLQEHPIDIKIQHQFMKKSLN</sequence>
<dbReference type="PANTHER" id="PTHR30146">
    <property type="entry name" value="LACI-RELATED TRANSCRIPTIONAL REPRESSOR"/>
    <property type="match status" value="1"/>
</dbReference>
<proteinExistence type="predicted"/>
<dbReference type="Proteomes" id="UP001073053">
    <property type="component" value="Unassembled WGS sequence"/>
</dbReference>
<dbReference type="RefSeq" id="WP_268496283.1">
    <property type="nucleotide sequence ID" value="NZ_JALAVZ010000002.1"/>
</dbReference>
<keyword evidence="2 5" id="KW-0238">DNA-binding</keyword>
<dbReference type="CDD" id="cd06286">
    <property type="entry name" value="PBP1_CcpB-like"/>
    <property type="match status" value="1"/>
</dbReference>
<dbReference type="Pfam" id="PF00532">
    <property type="entry name" value="Peripla_BP_1"/>
    <property type="match status" value="1"/>
</dbReference>
<evidence type="ECO:0000313" key="6">
    <source>
        <dbReference type="Proteomes" id="UP001073053"/>
    </source>
</evidence>
<dbReference type="PROSITE" id="PS50932">
    <property type="entry name" value="HTH_LACI_2"/>
    <property type="match status" value="1"/>
</dbReference>
<comment type="caution">
    <text evidence="5">The sequence shown here is derived from an EMBL/GenBank/DDBJ whole genome shotgun (WGS) entry which is preliminary data.</text>
</comment>
<gene>
    <name evidence="5" type="ORF">MOF03_00050</name>
</gene>
<evidence type="ECO:0000256" key="1">
    <source>
        <dbReference type="ARBA" id="ARBA00023015"/>
    </source>
</evidence>
<dbReference type="PRINTS" id="PR00036">
    <property type="entry name" value="HTHLACI"/>
</dbReference>
<dbReference type="InterPro" id="IPR001761">
    <property type="entry name" value="Peripla_BP/Lac1_sug-bd_dom"/>
</dbReference>
<dbReference type="GO" id="GO:0003700">
    <property type="term" value="F:DNA-binding transcription factor activity"/>
    <property type="evidence" value="ECO:0007669"/>
    <property type="project" value="TreeGrafter"/>
</dbReference>
<dbReference type="InterPro" id="IPR000843">
    <property type="entry name" value="HTH_LacI"/>
</dbReference>
<dbReference type="SUPFAM" id="SSF47413">
    <property type="entry name" value="lambda repressor-like DNA-binding domains"/>
    <property type="match status" value="1"/>
</dbReference>
<protein>
    <submittedName>
        <fullName evidence="5">LacI family DNA-binding transcriptional regulator</fullName>
    </submittedName>
</protein>
<dbReference type="SMART" id="SM00354">
    <property type="entry name" value="HTH_LACI"/>
    <property type="match status" value="1"/>
</dbReference>
<dbReference type="Gene3D" id="1.10.260.40">
    <property type="entry name" value="lambda repressor-like DNA-binding domains"/>
    <property type="match status" value="1"/>
</dbReference>
<dbReference type="PROSITE" id="PS00356">
    <property type="entry name" value="HTH_LACI_1"/>
    <property type="match status" value="1"/>
</dbReference>
<dbReference type="Gene3D" id="3.40.50.2300">
    <property type="match status" value="2"/>
</dbReference>
<name>A0A9Q4EJA5_9BACI</name>
<keyword evidence="3" id="KW-0804">Transcription</keyword>
<dbReference type="InterPro" id="IPR010982">
    <property type="entry name" value="Lambda_DNA-bd_dom_sf"/>
</dbReference>